<organism evidence="2 3">
    <name type="scientific">Halogeometricum rufum</name>
    <dbReference type="NCBI Taxonomy" id="553469"/>
    <lineage>
        <taxon>Archaea</taxon>
        <taxon>Methanobacteriati</taxon>
        <taxon>Methanobacteriota</taxon>
        <taxon>Stenosarchaea group</taxon>
        <taxon>Halobacteria</taxon>
        <taxon>Halobacteriales</taxon>
        <taxon>Haloferacaceae</taxon>
        <taxon>Halogeometricum</taxon>
    </lineage>
</organism>
<dbReference type="Pfam" id="PF24035">
    <property type="entry name" value="DUF7344"/>
    <property type="match status" value="1"/>
</dbReference>
<dbReference type="InterPro" id="IPR036388">
    <property type="entry name" value="WH-like_DNA-bd_sf"/>
</dbReference>
<keyword evidence="3" id="KW-1185">Reference proteome</keyword>
<dbReference type="RefSeq" id="WP_089809679.1">
    <property type="nucleotide sequence ID" value="NZ_FOYT01000003.1"/>
</dbReference>
<dbReference type="AlphaFoldDB" id="A0A1I6IIT4"/>
<dbReference type="OrthoDB" id="247722at2157"/>
<name>A0A1I6IIT4_9EURY</name>
<sequence length="115" mass="13037">MKNQKRTSSDAGAVDDLFAALASESRRRVLEYFQADDRTTATLTELTDFLSERQREANGRSNEQVRLRLHHVDLPKLHESGLITYETTQTTARVRRREDGGRVRDVLAAYGDGSN</sequence>
<evidence type="ECO:0000313" key="2">
    <source>
        <dbReference type="EMBL" id="SFR66642.1"/>
    </source>
</evidence>
<gene>
    <name evidence="2" type="ORF">SAMN04487947_3333</name>
</gene>
<dbReference type="InterPro" id="IPR055768">
    <property type="entry name" value="DUF7344"/>
</dbReference>
<protein>
    <recommendedName>
        <fullName evidence="1">DUF7344 domain-containing protein</fullName>
    </recommendedName>
</protein>
<accession>A0A1I6IIT4</accession>
<proteinExistence type="predicted"/>
<reference evidence="3" key="1">
    <citation type="submission" date="2016-10" db="EMBL/GenBank/DDBJ databases">
        <authorList>
            <person name="Varghese N."/>
            <person name="Submissions S."/>
        </authorList>
    </citation>
    <scope>NUCLEOTIDE SEQUENCE [LARGE SCALE GENOMIC DNA]</scope>
    <source>
        <strain evidence="3">CGMCC 1.7736</strain>
    </source>
</reference>
<dbReference type="STRING" id="553469.SAMN04487947_3333"/>
<dbReference type="Gene3D" id="1.10.10.10">
    <property type="entry name" value="Winged helix-like DNA-binding domain superfamily/Winged helix DNA-binding domain"/>
    <property type="match status" value="1"/>
</dbReference>
<dbReference type="Proteomes" id="UP000198531">
    <property type="component" value="Unassembled WGS sequence"/>
</dbReference>
<evidence type="ECO:0000313" key="3">
    <source>
        <dbReference type="Proteomes" id="UP000198531"/>
    </source>
</evidence>
<dbReference type="EMBL" id="FOYT01000003">
    <property type="protein sequence ID" value="SFR66642.1"/>
    <property type="molecule type" value="Genomic_DNA"/>
</dbReference>
<evidence type="ECO:0000259" key="1">
    <source>
        <dbReference type="Pfam" id="PF24035"/>
    </source>
</evidence>
<feature type="domain" description="DUF7344" evidence="1">
    <location>
        <begin position="18"/>
        <end position="91"/>
    </location>
</feature>